<sequence length="195" mass="23224">MPPNQKLETHLARISIGRSKDGSTSKDGYKTRLRAVTLFLLHELTGDKTLTMSYNRCFHQNIRKDQRITIEYDSKRWSGKTLDFFIKDPNEYFLFELEKLLLSWRNGTIRYRYMSLEEWAGMEAVEKPKRKVRDDKDRRRQLRPKETRGAKRRPQSGIKTPRYVIDSEDEIEAAEDVQKYDPNWMDSEDPIEESD</sequence>
<feature type="compositionally biased region" description="Acidic residues" evidence="1">
    <location>
        <begin position="166"/>
        <end position="175"/>
    </location>
</feature>
<evidence type="ECO:0000313" key="2">
    <source>
        <dbReference type="EMBL" id="TCD69250.1"/>
    </source>
</evidence>
<gene>
    <name evidence="2" type="ORF">EIP91_008353</name>
</gene>
<reference evidence="2 3" key="1">
    <citation type="submission" date="2018-11" db="EMBL/GenBank/DDBJ databases">
        <title>Genome assembly of Steccherinum ochraceum LE-BIN_3174, the white-rot fungus of the Steccherinaceae family (The Residual Polyporoid clade, Polyporales, Basidiomycota).</title>
        <authorList>
            <person name="Fedorova T.V."/>
            <person name="Glazunova O.A."/>
            <person name="Landesman E.O."/>
            <person name="Moiseenko K.V."/>
            <person name="Psurtseva N.V."/>
            <person name="Savinova O.S."/>
            <person name="Shakhova N.V."/>
            <person name="Tyazhelova T.V."/>
            <person name="Vasina D.V."/>
        </authorList>
    </citation>
    <scope>NUCLEOTIDE SEQUENCE [LARGE SCALE GENOMIC DNA]</scope>
    <source>
        <strain evidence="2 3">LE-BIN_3174</strain>
    </source>
</reference>
<dbReference type="AlphaFoldDB" id="A0A4R0RKM5"/>
<dbReference type="Proteomes" id="UP000292702">
    <property type="component" value="Unassembled WGS sequence"/>
</dbReference>
<proteinExistence type="predicted"/>
<protein>
    <submittedName>
        <fullName evidence="2">Uncharacterized protein</fullName>
    </submittedName>
</protein>
<keyword evidence="3" id="KW-1185">Reference proteome</keyword>
<feature type="compositionally biased region" description="Acidic residues" evidence="1">
    <location>
        <begin position="186"/>
        <end position="195"/>
    </location>
</feature>
<name>A0A4R0RKM5_9APHY</name>
<comment type="caution">
    <text evidence="2">The sequence shown here is derived from an EMBL/GenBank/DDBJ whole genome shotgun (WGS) entry which is preliminary data.</text>
</comment>
<dbReference type="EMBL" id="RWJN01000046">
    <property type="protein sequence ID" value="TCD69250.1"/>
    <property type="molecule type" value="Genomic_DNA"/>
</dbReference>
<feature type="compositionally biased region" description="Basic and acidic residues" evidence="1">
    <location>
        <begin position="127"/>
        <end position="149"/>
    </location>
</feature>
<accession>A0A4R0RKM5</accession>
<evidence type="ECO:0000256" key="1">
    <source>
        <dbReference type="SAM" id="MobiDB-lite"/>
    </source>
</evidence>
<evidence type="ECO:0000313" key="3">
    <source>
        <dbReference type="Proteomes" id="UP000292702"/>
    </source>
</evidence>
<feature type="region of interest" description="Disordered" evidence="1">
    <location>
        <begin position="127"/>
        <end position="195"/>
    </location>
</feature>
<organism evidence="2 3">
    <name type="scientific">Steccherinum ochraceum</name>
    <dbReference type="NCBI Taxonomy" id="92696"/>
    <lineage>
        <taxon>Eukaryota</taxon>
        <taxon>Fungi</taxon>
        <taxon>Dikarya</taxon>
        <taxon>Basidiomycota</taxon>
        <taxon>Agaricomycotina</taxon>
        <taxon>Agaricomycetes</taxon>
        <taxon>Polyporales</taxon>
        <taxon>Steccherinaceae</taxon>
        <taxon>Steccherinum</taxon>
    </lineage>
</organism>